<dbReference type="Proteomes" id="UP000020681">
    <property type="component" value="Unassembled WGS sequence"/>
</dbReference>
<sequence>MATADRVRGIAAAGAVHLASARLARVPWGLLALPTAGPTREELVRARQEAITASGRAAARIPWQLADITEYTDGYRLMELVDILLAVPQNIVHSARGLAAEIAGATTKSALVRRACQFGR</sequence>
<proteinExistence type="predicted"/>
<evidence type="ECO:0000313" key="1">
    <source>
        <dbReference type="EMBL" id="EUA86749.1"/>
    </source>
</evidence>
<comment type="caution">
    <text evidence="1">The sequence shown here is derived from an EMBL/GenBank/DDBJ whole genome shotgun (WGS) entry which is preliminary data.</text>
</comment>
<gene>
    <name evidence="1" type="ORF">I551_6940</name>
</gene>
<evidence type="ECO:0000313" key="2">
    <source>
        <dbReference type="Proteomes" id="UP000020681"/>
    </source>
</evidence>
<organism evidence="1 2">
    <name type="scientific">Mycobacterium ulcerans str. Harvey</name>
    <dbReference type="NCBI Taxonomy" id="1299332"/>
    <lineage>
        <taxon>Bacteria</taxon>
        <taxon>Bacillati</taxon>
        <taxon>Actinomycetota</taxon>
        <taxon>Actinomycetes</taxon>
        <taxon>Mycobacteriales</taxon>
        <taxon>Mycobacteriaceae</taxon>
        <taxon>Mycobacterium</taxon>
        <taxon>Mycobacterium ulcerans group</taxon>
    </lineage>
</organism>
<reference evidence="1 2" key="1">
    <citation type="submission" date="2014-01" db="EMBL/GenBank/DDBJ databases">
        <authorList>
            <person name="Dobos K."/>
            <person name="Lenaerts A."/>
            <person name="Ordway D."/>
            <person name="DeGroote M.A."/>
            <person name="Parker T."/>
            <person name="Sizemore C."/>
            <person name="Tallon L.J."/>
            <person name="Sadzewicz L.K."/>
            <person name="Sengamalay N."/>
            <person name="Fraser C.M."/>
            <person name="Hine E."/>
            <person name="Shefchek K.A."/>
            <person name="Das S.P."/>
            <person name="Tettelin H."/>
        </authorList>
    </citation>
    <scope>NUCLEOTIDE SEQUENCE [LARGE SCALE GENOMIC DNA]</scope>
    <source>
        <strain evidence="1 2">Harvey</strain>
    </source>
</reference>
<dbReference type="EMBL" id="JAOL01000170">
    <property type="protein sequence ID" value="EUA86749.1"/>
    <property type="molecule type" value="Genomic_DNA"/>
</dbReference>
<accession>A0ABP3A7D6</accession>
<name>A0ABP3A7D6_MYCUL</name>
<keyword evidence="2" id="KW-1185">Reference proteome</keyword>
<protein>
    <submittedName>
        <fullName evidence="1">Uncharacterized protein</fullName>
    </submittedName>
</protein>